<evidence type="ECO:0000313" key="2">
    <source>
        <dbReference type="EMBL" id="MBW2963038.1"/>
    </source>
</evidence>
<keyword evidence="3" id="KW-1185">Reference proteome</keyword>
<evidence type="ECO:0000313" key="3">
    <source>
        <dbReference type="Proteomes" id="UP000719267"/>
    </source>
</evidence>
<dbReference type="EMBL" id="JAHWDF010000028">
    <property type="protein sequence ID" value="MBW2963038.1"/>
    <property type="molecule type" value="Genomic_DNA"/>
</dbReference>
<dbReference type="RefSeq" id="WP_219041321.1">
    <property type="nucleotide sequence ID" value="NZ_JAHWDF010000028.1"/>
</dbReference>
<comment type="caution">
    <text evidence="2">The sequence shown here is derived from an EMBL/GenBank/DDBJ whole genome shotgun (WGS) entry which is preliminary data.</text>
</comment>
<protein>
    <recommendedName>
        <fullName evidence="4">Alpha/beta hydrolase</fullName>
    </recommendedName>
</protein>
<evidence type="ECO:0000256" key="1">
    <source>
        <dbReference type="SAM" id="SignalP"/>
    </source>
</evidence>
<keyword evidence="1" id="KW-0732">Signal</keyword>
<proteinExistence type="predicted"/>
<accession>A0ABS6W589</accession>
<sequence>MRLFTLLFLLLPLVIHSQNPVSESFQKDSLIIIKSNPSKGFNNSYILFIPKGTLKSKLTYLLVEPNNTGKISDSIEVHKKSAIELASISSVGNNISTYIKIPLLVPIFPRPNSKPLVYTHSLDRDVIFEKDEELERLDLQLIAMIRDAQIVLKENDILIYDKIFMNGFSASATFTNRFLFIHPDKVKAAAMGGLNGELMLPLKKYKNKKFNYPLGINDFKSIFNKEFNLNELKEIPQYIYMGKEDQNDAVQFDDAYNNIERNTINSTLGNNVQERWINCQNIYKKEYISAQFKTYDKVGHWTTSSVNLDVINFFIKQLKN</sequence>
<feature type="chain" id="PRO_5046544611" description="Alpha/beta hydrolase" evidence="1">
    <location>
        <begin position="18"/>
        <end position="320"/>
    </location>
</feature>
<dbReference type="Proteomes" id="UP000719267">
    <property type="component" value="Unassembled WGS sequence"/>
</dbReference>
<reference evidence="2 3" key="1">
    <citation type="submission" date="2021-07" db="EMBL/GenBank/DDBJ databases">
        <title>Mesonia aestuariivivens sp. nov., isolated from a tidal flat.</title>
        <authorList>
            <person name="Kim Y.-O."/>
            <person name="Yoon J.-H."/>
        </authorList>
    </citation>
    <scope>NUCLEOTIDE SEQUENCE [LARGE SCALE GENOMIC DNA]</scope>
    <source>
        <strain evidence="2 3">JHPTF-M18</strain>
    </source>
</reference>
<evidence type="ECO:0008006" key="4">
    <source>
        <dbReference type="Google" id="ProtNLM"/>
    </source>
</evidence>
<name>A0ABS6W589_9FLAO</name>
<gene>
    <name evidence="2" type="ORF">KW502_14720</name>
</gene>
<organism evidence="2 3">
    <name type="scientific">Mesonia aestuariivivens</name>
    <dbReference type="NCBI Taxonomy" id="2796128"/>
    <lineage>
        <taxon>Bacteria</taxon>
        <taxon>Pseudomonadati</taxon>
        <taxon>Bacteroidota</taxon>
        <taxon>Flavobacteriia</taxon>
        <taxon>Flavobacteriales</taxon>
        <taxon>Flavobacteriaceae</taxon>
        <taxon>Mesonia</taxon>
    </lineage>
</organism>
<feature type="signal peptide" evidence="1">
    <location>
        <begin position="1"/>
        <end position="17"/>
    </location>
</feature>